<evidence type="ECO:0000313" key="4">
    <source>
        <dbReference type="Proteomes" id="UP001310692"/>
    </source>
</evidence>
<evidence type="ECO:0000256" key="2">
    <source>
        <dbReference type="SAM" id="Phobius"/>
    </source>
</evidence>
<protein>
    <submittedName>
        <fullName evidence="3">Uncharacterized protein</fullName>
    </submittedName>
</protein>
<keyword evidence="2" id="KW-0812">Transmembrane</keyword>
<name>A0ABU7LUH0_9PROT</name>
<gene>
    <name evidence="3" type="ORF">V0U35_00710</name>
</gene>
<sequence>MRMLRKIFAILVAAPLFVFLAYVFGVFLNPQGQAGWIAAIVLIGVSAIASLIVYGWIMRGARVAPMNKGHDDGRGVGLGLLGASAAGRRRRDETDGDDFGSRRRDNADQDNDGDGDAGAGLADLH</sequence>
<proteinExistence type="predicted"/>
<evidence type="ECO:0000313" key="3">
    <source>
        <dbReference type="EMBL" id="MEE2565184.1"/>
    </source>
</evidence>
<dbReference type="EMBL" id="JAZDRO010000001">
    <property type="protein sequence ID" value="MEE2565184.1"/>
    <property type="molecule type" value="Genomic_DNA"/>
</dbReference>
<organism evidence="3 4">
    <name type="scientific">Hyphobacterium marinum</name>
    <dbReference type="NCBI Taxonomy" id="3116574"/>
    <lineage>
        <taxon>Bacteria</taxon>
        <taxon>Pseudomonadati</taxon>
        <taxon>Pseudomonadota</taxon>
        <taxon>Alphaproteobacteria</taxon>
        <taxon>Maricaulales</taxon>
        <taxon>Maricaulaceae</taxon>
        <taxon>Hyphobacterium</taxon>
    </lineage>
</organism>
<dbReference type="Proteomes" id="UP001310692">
    <property type="component" value="Unassembled WGS sequence"/>
</dbReference>
<accession>A0ABU7LUH0</accession>
<dbReference type="RefSeq" id="WP_330194723.1">
    <property type="nucleotide sequence ID" value="NZ_JAZDRO010000001.1"/>
</dbReference>
<keyword evidence="4" id="KW-1185">Reference proteome</keyword>
<feature type="transmembrane region" description="Helical" evidence="2">
    <location>
        <begin position="34"/>
        <end position="57"/>
    </location>
</feature>
<keyword evidence="2" id="KW-0472">Membrane</keyword>
<feature type="transmembrane region" description="Helical" evidence="2">
    <location>
        <begin position="7"/>
        <end position="28"/>
    </location>
</feature>
<keyword evidence="2" id="KW-1133">Transmembrane helix</keyword>
<reference evidence="3 4" key="1">
    <citation type="submission" date="2024-01" db="EMBL/GenBank/DDBJ databases">
        <title>Hyphobacterium bacterium isolated from marine sediment.</title>
        <authorList>
            <person name="Zhao S."/>
        </authorList>
    </citation>
    <scope>NUCLEOTIDE SEQUENCE [LARGE SCALE GENOMIC DNA]</scope>
    <source>
        <strain evidence="3 4">Y60-23</strain>
    </source>
</reference>
<evidence type="ECO:0000256" key="1">
    <source>
        <dbReference type="SAM" id="MobiDB-lite"/>
    </source>
</evidence>
<feature type="region of interest" description="Disordered" evidence="1">
    <location>
        <begin position="85"/>
        <end position="125"/>
    </location>
</feature>
<comment type="caution">
    <text evidence="3">The sequence shown here is derived from an EMBL/GenBank/DDBJ whole genome shotgun (WGS) entry which is preliminary data.</text>
</comment>